<dbReference type="Gene3D" id="3.10.20.410">
    <property type="match status" value="1"/>
</dbReference>
<keyword evidence="8 9" id="KW-0998">Cell outer membrane</keyword>
<dbReference type="InterPro" id="IPR043142">
    <property type="entry name" value="PapC-like_C_sf"/>
</dbReference>
<evidence type="ECO:0000256" key="9">
    <source>
        <dbReference type="RuleBase" id="RU003884"/>
    </source>
</evidence>
<reference evidence="13" key="1">
    <citation type="submission" date="2016-10" db="EMBL/GenBank/DDBJ databases">
        <authorList>
            <person name="Varghese N."/>
            <person name="Submissions S."/>
        </authorList>
    </citation>
    <scope>NUCLEOTIDE SEQUENCE [LARGE SCALE GENOMIC DNA]</scope>
    <source>
        <strain evidence="13">Ah-143</strain>
    </source>
</reference>
<dbReference type="Gene3D" id="2.60.40.2610">
    <property type="entry name" value="Outer membrane usher protein FimD, plug domain"/>
    <property type="match status" value="1"/>
</dbReference>
<evidence type="ECO:0000256" key="2">
    <source>
        <dbReference type="ARBA" id="ARBA00008064"/>
    </source>
</evidence>
<keyword evidence="13" id="KW-1185">Reference proteome</keyword>
<dbReference type="InterPro" id="IPR018030">
    <property type="entry name" value="Fimbrial_membr_usher_CS"/>
</dbReference>
<dbReference type="Pfam" id="PF13953">
    <property type="entry name" value="PapC_C"/>
    <property type="match status" value="1"/>
</dbReference>
<evidence type="ECO:0000256" key="4">
    <source>
        <dbReference type="ARBA" id="ARBA00022452"/>
    </source>
</evidence>
<dbReference type="PANTHER" id="PTHR30451:SF9">
    <property type="entry name" value="F1 CAPSULE-ANCHORING PROTEIN"/>
    <property type="match status" value="1"/>
</dbReference>
<dbReference type="SUPFAM" id="SSF141729">
    <property type="entry name" value="FimD N-terminal domain-like"/>
    <property type="match status" value="1"/>
</dbReference>
<dbReference type="GO" id="GO:0009297">
    <property type="term" value="P:pilus assembly"/>
    <property type="evidence" value="ECO:0007669"/>
    <property type="project" value="InterPro"/>
</dbReference>
<comment type="subcellular location">
    <subcellularLocation>
        <location evidence="1 9">Cell outer membrane</location>
        <topology evidence="1 9">Multi-pass membrane protein</topology>
    </subcellularLocation>
</comment>
<dbReference type="AlphaFoldDB" id="A0A1I7E9W9"/>
<dbReference type="Pfam" id="PF00577">
    <property type="entry name" value="Usher"/>
    <property type="match status" value="1"/>
</dbReference>
<accession>A0A1I7E9W9</accession>
<protein>
    <submittedName>
        <fullName evidence="12">Outer membrane usher protein</fullName>
    </submittedName>
</protein>
<evidence type="ECO:0000259" key="11">
    <source>
        <dbReference type="Pfam" id="PF13954"/>
    </source>
</evidence>
<keyword evidence="6" id="KW-0732">Signal</keyword>
<dbReference type="InterPro" id="IPR037224">
    <property type="entry name" value="PapC_N_sf"/>
</dbReference>
<dbReference type="OrthoDB" id="6554712at2"/>
<sequence length="838" mass="92265">MNRVITQKKYAVGIIAYILCSPSYAESYKFDPKMAGISDPNVDFSVFNLGLQQPGMYTVDVYINGNRVDNRDINFSLRQHGDETLLYPCLSLEDLYRYGVDTQSKPDIKLNNSCVDLFSIVDARFNFDFYNQQLLLSIPQSRMSAIITGIAPRALWDDGVPAFLMNYSANTTHSESSYQDGNKQKTDSTYVQLNPGINIGSWRMRSQTNWQTNSSGHSGWETPYTYLERGLYDIKSSLVLGDRYTPGDVFDSISFRGIMLGTNENMTPYQLRSYSPVITGIARTQARVEVKQRGYTIYSTIVPPGPFSLTDFSTSGDSGGDLQVTVLETDGSPQFFTVPYQTPAIALKENYMKYNFMAGQYRNSGLDTDKSIMFQGTLMYGLPWDLTLYGGMQYADHYYSSSLGMGISMGSFGALSTDITGSHAKRKQSDTEEGVAMRARYSKYMVSTETNFTLAAYRYATRGFNSLEQVMASYGKDLDSSNNWYSGIQDRIKSQGRMSIQQTMGKLGTLSLNLSANDYWDCAGNNYSVGLGYGFTIFNKAQTSFNFNENHYNSCRSSTSRDRLFGMWFSFPLGGWGGDNTRASFQMTSESENRNTYTAGLSGSSLNNRFNWDIRQSHRDKQGAGSDTSFVNTGWNGSYGQVGISHFYSNSMRQTSANVNGGALLYKNGLVLGQSINDAVSVVEAPGARGVSVMGMNGVKTDFRGYAINTNLVPYQENLISIDPLNISSDAEITQTDVKVVPTEGAVIPAKFNTRVGAKGLFKITYHGEVVPLGGVVSVVGKDGNAGIVGRDGEAYLTGLPDSGELSVKWNNGNCKAAYTLPSSGKATGLQQVTVLCR</sequence>
<dbReference type="InterPro" id="IPR000015">
    <property type="entry name" value="Fimb_usher"/>
</dbReference>
<evidence type="ECO:0000256" key="7">
    <source>
        <dbReference type="ARBA" id="ARBA00023136"/>
    </source>
</evidence>
<dbReference type="GO" id="GO:0009279">
    <property type="term" value="C:cell outer membrane"/>
    <property type="evidence" value="ECO:0007669"/>
    <property type="project" value="UniProtKB-SubCell"/>
</dbReference>
<gene>
    <name evidence="12" type="ORF">SAMN05192562_11327</name>
</gene>
<dbReference type="Pfam" id="PF13954">
    <property type="entry name" value="PapC_N"/>
    <property type="match status" value="1"/>
</dbReference>
<keyword evidence="3 9" id="KW-0813">Transport</keyword>
<feature type="domain" description="PapC N-terminal" evidence="11">
    <location>
        <begin position="30"/>
        <end position="170"/>
    </location>
</feature>
<comment type="similarity">
    <text evidence="2 9">Belongs to the fimbrial export usher family.</text>
</comment>
<evidence type="ECO:0000256" key="6">
    <source>
        <dbReference type="ARBA" id="ARBA00022729"/>
    </source>
</evidence>
<dbReference type="Gene3D" id="2.60.40.2070">
    <property type="match status" value="1"/>
</dbReference>
<evidence type="ECO:0000256" key="8">
    <source>
        <dbReference type="ARBA" id="ARBA00023237"/>
    </source>
</evidence>
<dbReference type="InterPro" id="IPR025949">
    <property type="entry name" value="PapC-like_C"/>
</dbReference>
<evidence type="ECO:0000313" key="13">
    <source>
        <dbReference type="Proteomes" id="UP000199187"/>
    </source>
</evidence>
<dbReference type="Proteomes" id="UP000199187">
    <property type="component" value="Unassembled WGS sequence"/>
</dbReference>
<evidence type="ECO:0000256" key="5">
    <source>
        <dbReference type="ARBA" id="ARBA00022692"/>
    </source>
</evidence>
<evidence type="ECO:0000256" key="3">
    <source>
        <dbReference type="ARBA" id="ARBA00022448"/>
    </source>
</evidence>
<dbReference type="PANTHER" id="PTHR30451">
    <property type="entry name" value="OUTER MEMBRANE USHER PROTEIN"/>
    <property type="match status" value="1"/>
</dbReference>
<dbReference type="Gene3D" id="2.60.40.3110">
    <property type="match status" value="1"/>
</dbReference>
<dbReference type="EMBL" id="FPAU01000013">
    <property type="protein sequence ID" value="SFU20643.1"/>
    <property type="molecule type" value="Genomic_DNA"/>
</dbReference>
<dbReference type="InterPro" id="IPR042186">
    <property type="entry name" value="FimD_plug_dom"/>
</dbReference>
<keyword evidence="7 9" id="KW-0472">Membrane</keyword>
<feature type="domain" description="PapC-like C-terminal" evidence="10">
    <location>
        <begin position="761"/>
        <end position="822"/>
    </location>
</feature>
<keyword evidence="5 9" id="KW-0812">Transmembrane</keyword>
<evidence type="ECO:0000313" key="12">
    <source>
        <dbReference type="EMBL" id="SFU20643.1"/>
    </source>
</evidence>
<dbReference type="PROSITE" id="PS01151">
    <property type="entry name" value="FIMBRIAL_USHER"/>
    <property type="match status" value="1"/>
</dbReference>
<evidence type="ECO:0000256" key="1">
    <source>
        <dbReference type="ARBA" id="ARBA00004571"/>
    </source>
</evidence>
<keyword evidence="4" id="KW-1134">Transmembrane beta strand</keyword>
<dbReference type="InterPro" id="IPR025885">
    <property type="entry name" value="PapC_N"/>
</dbReference>
<name>A0A1I7E9W9_9ENTR</name>
<evidence type="ECO:0000259" key="10">
    <source>
        <dbReference type="Pfam" id="PF13953"/>
    </source>
</evidence>
<dbReference type="GO" id="GO:0015473">
    <property type="term" value="F:fimbrial usher porin activity"/>
    <property type="evidence" value="ECO:0007669"/>
    <property type="project" value="InterPro"/>
</dbReference>
<organism evidence="12 13">
    <name type="scientific">Kosakonia arachidis</name>
    <dbReference type="NCBI Taxonomy" id="551989"/>
    <lineage>
        <taxon>Bacteria</taxon>
        <taxon>Pseudomonadati</taxon>
        <taxon>Pseudomonadota</taxon>
        <taxon>Gammaproteobacteria</taxon>
        <taxon>Enterobacterales</taxon>
        <taxon>Enterobacteriaceae</taxon>
        <taxon>Kosakonia</taxon>
    </lineage>
</organism>
<proteinExistence type="inferred from homology"/>
<dbReference type="RefSeq" id="WP_090126964.1">
    <property type="nucleotide sequence ID" value="NZ_CP045299.1"/>
</dbReference>
<keyword evidence="9" id="KW-1029">Fimbrium biogenesis</keyword>